<evidence type="ECO:0000256" key="1">
    <source>
        <dbReference type="ARBA" id="ARBA00004651"/>
    </source>
</evidence>
<dbReference type="Proteomes" id="UP000183832">
    <property type="component" value="Unassembled WGS sequence"/>
</dbReference>
<dbReference type="InterPro" id="IPR002293">
    <property type="entry name" value="AA/rel_permease1"/>
</dbReference>
<feature type="transmembrane region" description="Helical" evidence="8">
    <location>
        <begin position="361"/>
        <end position="381"/>
    </location>
</feature>
<dbReference type="STRING" id="568069.A0A1J1J311"/>
<evidence type="ECO:0000256" key="7">
    <source>
        <dbReference type="ARBA" id="ARBA00023136"/>
    </source>
</evidence>
<feature type="transmembrane region" description="Helical" evidence="8">
    <location>
        <begin position="135"/>
        <end position="153"/>
    </location>
</feature>
<dbReference type="AlphaFoldDB" id="A0A1J1J311"/>
<comment type="similarity">
    <text evidence="2">Belongs to the amino acid-polyamine-organocation (APC) superfamily. L-type amino acid transporter (LAT) (TC 2.A.3.8) family.</text>
</comment>
<evidence type="ECO:0000256" key="8">
    <source>
        <dbReference type="SAM" id="Phobius"/>
    </source>
</evidence>
<keyword evidence="10" id="KW-1185">Reference proteome</keyword>
<dbReference type="GO" id="GO:0005886">
    <property type="term" value="C:plasma membrane"/>
    <property type="evidence" value="ECO:0007669"/>
    <property type="project" value="UniProtKB-SubCell"/>
</dbReference>
<keyword evidence="7 8" id="KW-0472">Membrane</keyword>
<feature type="transmembrane region" description="Helical" evidence="8">
    <location>
        <begin position="205"/>
        <end position="227"/>
    </location>
</feature>
<dbReference type="Gene3D" id="1.20.1740.10">
    <property type="entry name" value="Amino acid/polyamine transporter I"/>
    <property type="match status" value="1"/>
</dbReference>
<evidence type="ECO:0000313" key="9">
    <source>
        <dbReference type="EMBL" id="CRL06751.1"/>
    </source>
</evidence>
<feature type="transmembrane region" description="Helical" evidence="8">
    <location>
        <begin position="287"/>
        <end position="313"/>
    </location>
</feature>
<dbReference type="EMBL" id="CVRI01000067">
    <property type="protein sequence ID" value="CRL06751.1"/>
    <property type="molecule type" value="Genomic_DNA"/>
</dbReference>
<feature type="transmembrane region" description="Helical" evidence="8">
    <location>
        <begin position="47"/>
        <end position="71"/>
    </location>
</feature>
<feature type="transmembrane region" description="Helical" evidence="8">
    <location>
        <begin position="21"/>
        <end position="41"/>
    </location>
</feature>
<evidence type="ECO:0000313" key="10">
    <source>
        <dbReference type="Proteomes" id="UP000183832"/>
    </source>
</evidence>
<feature type="transmembrane region" description="Helical" evidence="8">
    <location>
        <begin position="239"/>
        <end position="261"/>
    </location>
</feature>
<feature type="transmembrane region" description="Helical" evidence="8">
    <location>
        <begin position="83"/>
        <end position="105"/>
    </location>
</feature>
<dbReference type="FunFam" id="1.20.1740.10:FF:000003">
    <property type="entry name" value="Y+L amino acid transporter 1 isoform X1"/>
    <property type="match status" value="1"/>
</dbReference>
<keyword evidence="5 8" id="KW-0812">Transmembrane</keyword>
<evidence type="ECO:0000256" key="2">
    <source>
        <dbReference type="ARBA" id="ARBA00007040"/>
    </source>
</evidence>
<evidence type="ECO:0000256" key="5">
    <source>
        <dbReference type="ARBA" id="ARBA00022692"/>
    </source>
</evidence>
<evidence type="ECO:0000256" key="3">
    <source>
        <dbReference type="ARBA" id="ARBA00022448"/>
    </source>
</evidence>
<feature type="transmembrane region" description="Helical" evidence="8">
    <location>
        <begin position="334"/>
        <end position="355"/>
    </location>
</feature>
<sequence length="474" mass="52415">MTEMEGEKVVLERKITLMNGVGIIVGSIIGSGIFLSPSGVYKYSDSVGFSLVVWCFSGFLSTLGALCYAELGTLISKSGGDYAYLLVAFGPLVGFLRLWIALFIIRPTTQAIVALTFAEYAAKPFFPNCDIPQDIVKILAAICLCLLTAINCISTRLSMKVQDIFTAGKLIALVSIIFMGVISFFTSDSHNFSNAWEGNYEPMNICYAFMQGLFAFGGWNYLNFVVGELQDPYKNLPRAIYIGMPIVTVIYVLTNLAYFVVLPGDEMKASLAVAVTYGNKVFGSFSWLIPIFVALSTFGGVNGVIFTSARLFATGAYEGHLPSFFALFHVEKQTPIPSLIFSCAMSLIMVLFGNAFELVNYFSQALWLSIAACVFGLLWMRKTKPDLPRPIKVNLIIPILFLVICLALVLTPSYYEPRNLGINIAITLSGVPFYFLCVKWKNKPRQYQVASKGVEKFCQILFQSVFMDEDVKEL</sequence>
<dbReference type="OrthoDB" id="10062876at2759"/>
<evidence type="ECO:0000256" key="4">
    <source>
        <dbReference type="ARBA" id="ARBA00022475"/>
    </source>
</evidence>
<gene>
    <name evidence="9" type="ORF">CLUMA_CG019446</name>
</gene>
<feature type="transmembrane region" description="Helical" evidence="8">
    <location>
        <begin position="420"/>
        <end position="438"/>
    </location>
</feature>
<reference evidence="9 10" key="1">
    <citation type="submission" date="2015-04" db="EMBL/GenBank/DDBJ databases">
        <authorList>
            <person name="Syromyatnikov M.Y."/>
            <person name="Popov V.N."/>
        </authorList>
    </citation>
    <scope>NUCLEOTIDE SEQUENCE [LARGE SCALE GENOMIC DNA]</scope>
</reference>
<keyword evidence="3" id="KW-0813">Transport</keyword>
<organism evidence="9 10">
    <name type="scientific">Clunio marinus</name>
    <dbReference type="NCBI Taxonomy" id="568069"/>
    <lineage>
        <taxon>Eukaryota</taxon>
        <taxon>Metazoa</taxon>
        <taxon>Ecdysozoa</taxon>
        <taxon>Arthropoda</taxon>
        <taxon>Hexapoda</taxon>
        <taxon>Insecta</taxon>
        <taxon>Pterygota</taxon>
        <taxon>Neoptera</taxon>
        <taxon>Endopterygota</taxon>
        <taxon>Diptera</taxon>
        <taxon>Nematocera</taxon>
        <taxon>Chironomoidea</taxon>
        <taxon>Chironomidae</taxon>
        <taxon>Clunio</taxon>
    </lineage>
</organism>
<keyword evidence="6 8" id="KW-1133">Transmembrane helix</keyword>
<proteinExistence type="inferred from homology"/>
<feature type="transmembrane region" description="Helical" evidence="8">
    <location>
        <begin position="165"/>
        <end position="185"/>
    </location>
</feature>
<comment type="subcellular location">
    <subcellularLocation>
        <location evidence="1">Cell membrane</location>
        <topology evidence="1">Multi-pass membrane protein</topology>
    </subcellularLocation>
</comment>
<dbReference type="PANTHER" id="PTHR11785:SF528">
    <property type="entry name" value="AMINO ACID TRANSPORTER PROTEIN JHI-21"/>
    <property type="match status" value="1"/>
</dbReference>
<protein>
    <submittedName>
        <fullName evidence="9">CLUMA_CG019446, isoform A</fullName>
    </submittedName>
</protein>
<dbReference type="PIRSF" id="PIRSF006060">
    <property type="entry name" value="AA_transporter"/>
    <property type="match status" value="1"/>
</dbReference>
<dbReference type="GO" id="GO:0015179">
    <property type="term" value="F:L-amino acid transmembrane transporter activity"/>
    <property type="evidence" value="ECO:0007669"/>
    <property type="project" value="TreeGrafter"/>
</dbReference>
<dbReference type="PANTHER" id="PTHR11785">
    <property type="entry name" value="AMINO ACID TRANSPORTER"/>
    <property type="match status" value="1"/>
</dbReference>
<keyword evidence="4" id="KW-1003">Cell membrane</keyword>
<dbReference type="Pfam" id="PF13520">
    <property type="entry name" value="AA_permease_2"/>
    <property type="match status" value="1"/>
</dbReference>
<accession>A0A1J1J311</accession>
<dbReference type="InterPro" id="IPR050598">
    <property type="entry name" value="AminoAcid_Transporter"/>
</dbReference>
<name>A0A1J1J311_9DIPT</name>
<feature type="transmembrane region" description="Helical" evidence="8">
    <location>
        <begin position="393"/>
        <end position="414"/>
    </location>
</feature>
<evidence type="ECO:0000256" key="6">
    <source>
        <dbReference type="ARBA" id="ARBA00022989"/>
    </source>
</evidence>